<name>A0A3M7SB57_BRAPC</name>
<gene>
    <name evidence="1" type="ORF">BpHYR1_002460</name>
</gene>
<evidence type="ECO:0000313" key="2">
    <source>
        <dbReference type="Proteomes" id="UP000276133"/>
    </source>
</evidence>
<dbReference type="EMBL" id="REGN01001719">
    <property type="protein sequence ID" value="RNA32959.1"/>
    <property type="molecule type" value="Genomic_DNA"/>
</dbReference>
<proteinExistence type="predicted"/>
<dbReference type="AlphaFoldDB" id="A0A3M7SB57"/>
<protein>
    <submittedName>
        <fullName evidence="1">Uncharacterized protein</fullName>
    </submittedName>
</protein>
<dbReference type="Proteomes" id="UP000276133">
    <property type="component" value="Unassembled WGS sequence"/>
</dbReference>
<organism evidence="1 2">
    <name type="scientific">Brachionus plicatilis</name>
    <name type="common">Marine rotifer</name>
    <name type="synonym">Brachionus muelleri</name>
    <dbReference type="NCBI Taxonomy" id="10195"/>
    <lineage>
        <taxon>Eukaryota</taxon>
        <taxon>Metazoa</taxon>
        <taxon>Spiralia</taxon>
        <taxon>Gnathifera</taxon>
        <taxon>Rotifera</taxon>
        <taxon>Eurotatoria</taxon>
        <taxon>Monogononta</taxon>
        <taxon>Pseudotrocha</taxon>
        <taxon>Ploima</taxon>
        <taxon>Brachionidae</taxon>
        <taxon>Brachionus</taxon>
    </lineage>
</organism>
<keyword evidence="2" id="KW-1185">Reference proteome</keyword>
<accession>A0A3M7SB57</accession>
<comment type="caution">
    <text evidence="1">The sequence shown here is derived from an EMBL/GenBank/DDBJ whole genome shotgun (WGS) entry which is preliminary data.</text>
</comment>
<sequence>MYDLLMQKELEPQMTFFFENNKNLLLEFTEIDNLLLIGKYLNQMNQIFKFQLKENTILII</sequence>
<reference evidence="1 2" key="1">
    <citation type="journal article" date="2018" name="Sci. Rep.">
        <title>Genomic signatures of local adaptation to the degree of environmental predictability in rotifers.</title>
        <authorList>
            <person name="Franch-Gras L."/>
            <person name="Hahn C."/>
            <person name="Garcia-Roger E.M."/>
            <person name="Carmona M.J."/>
            <person name="Serra M."/>
            <person name="Gomez A."/>
        </authorList>
    </citation>
    <scope>NUCLEOTIDE SEQUENCE [LARGE SCALE GENOMIC DNA]</scope>
    <source>
        <strain evidence="1">HYR1</strain>
    </source>
</reference>
<evidence type="ECO:0000313" key="1">
    <source>
        <dbReference type="EMBL" id="RNA32959.1"/>
    </source>
</evidence>